<gene>
    <name evidence="2" type="ORF">BDV38DRAFT_13837</name>
</gene>
<sequence>MLELQNLMHDTQLAPLELHWHKLPLLPQNIFATLYFVVVCVITNTFHNYA</sequence>
<feature type="transmembrane region" description="Helical" evidence="1">
    <location>
        <begin position="25"/>
        <end position="46"/>
    </location>
</feature>
<evidence type="ECO:0000313" key="2">
    <source>
        <dbReference type="EMBL" id="KAE8131668.1"/>
    </source>
</evidence>
<dbReference type="AlphaFoldDB" id="A0A5N6SAB6"/>
<proteinExistence type="predicted"/>
<reference evidence="2 3" key="1">
    <citation type="submission" date="2019-04" db="EMBL/GenBank/DDBJ databases">
        <title>Friends and foes A comparative genomics study of 23 Aspergillus species from section Flavi.</title>
        <authorList>
            <consortium name="DOE Joint Genome Institute"/>
            <person name="Kjaerbolling I."/>
            <person name="Vesth T."/>
            <person name="Frisvad J.C."/>
            <person name="Nybo J.L."/>
            <person name="Theobald S."/>
            <person name="Kildgaard S."/>
            <person name="Isbrandt T."/>
            <person name="Kuo A."/>
            <person name="Sato A."/>
            <person name="Lyhne E.K."/>
            <person name="Kogle M.E."/>
            <person name="Wiebenga A."/>
            <person name="Kun R.S."/>
            <person name="Lubbers R.J."/>
            <person name="Makela M.R."/>
            <person name="Barry K."/>
            <person name="Chovatia M."/>
            <person name="Clum A."/>
            <person name="Daum C."/>
            <person name="Haridas S."/>
            <person name="He G."/>
            <person name="LaButti K."/>
            <person name="Lipzen A."/>
            <person name="Mondo S."/>
            <person name="Riley R."/>
            <person name="Salamov A."/>
            <person name="Simmons B.A."/>
            <person name="Magnuson J.K."/>
            <person name="Henrissat B."/>
            <person name="Mortensen U.H."/>
            <person name="Larsen T.O."/>
            <person name="Devries R.P."/>
            <person name="Grigoriev I.V."/>
            <person name="Machida M."/>
            <person name="Baker S.E."/>
            <person name="Andersen M.R."/>
        </authorList>
    </citation>
    <scope>NUCLEOTIDE SEQUENCE [LARGE SCALE GENOMIC DNA]</scope>
    <source>
        <strain evidence="2 3">CBS 117625</strain>
    </source>
</reference>
<name>A0A5N6SAB6_ASPPS</name>
<evidence type="ECO:0000313" key="3">
    <source>
        <dbReference type="Proteomes" id="UP000325672"/>
    </source>
</evidence>
<dbReference type="GeneID" id="43635599"/>
<keyword evidence="1" id="KW-1133">Transmembrane helix</keyword>
<accession>A0A5N6SAB6</accession>
<protein>
    <submittedName>
        <fullName evidence="2">Uncharacterized protein</fullName>
    </submittedName>
</protein>
<dbReference type="Proteomes" id="UP000325672">
    <property type="component" value="Unassembled WGS sequence"/>
</dbReference>
<dbReference type="EMBL" id="ML743652">
    <property type="protein sequence ID" value="KAE8131668.1"/>
    <property type="molecule type" value="Genomic_DNA"/>
</dbReference>
<keyword evidence="3" id="KW-1185">Reference proteome</keyword>
<evidence type="ECO:0000256" key="1">
    <source>
        <dbReference type="SAM" id="Phobius"/>
    </source>
</evidence>
<keyword evidence="1" id="KW-0812">Transmembrane</keyword>
<dbReference type="RefSeq" id="XP_031907731.1">
    <property type="nucleotide sequence ID" value="XM_032051389.1"/>
</dbReference>
<organism evidence="2 3">
    <name type="scientific">Aspergillus pseudotamarii</name>
    <dbReference type="NCBI Taxonomy" id="132259"/>
    <lineage>
        <taxon>Eukaryota</taxon>
        <taxon>Fungi</taxon>
        <taxon>Dikarya</taxon>
        <taxon>Ascomycota</taxon>
        <taxon>Pezizomycotina</taxon>
        <taxon>Eurotiomycetes</taxon>
        <taxon>Eurotiomycetidae</taxon>
        <taxon>Eurotiales</taxon>
        <taxon>Aspergillaceae</taxon>
        <taxon>Aspergillus</taxon>
        <taxon>Aspergillus subgen. Circumdati</taxon>
    </lineage>
</organism>
<keyword evidence="1" id="KW-0472">Membrane</keyword>